<dbReference type="GO" id="GO:0016853">
    <property type="term" value="F:isomerase activity"/>
    <property type="evidence" value="ECO:0007669"/>
    <property type="project" value="UniProtKB-KW"/>
</dbReference>
<dbReference type="InterPro" id="IPR001753">
    <property type="entry name" value="Enoyl-CoA_hydra/iso"/>
</dbReference>
<dbReference type="PANTHER" id="PTHR11941:SF54">
    <property type="entry name" value="ENOYL-COA HYDRATASE, MITOCHONDRIAL"/>
    <property type="match status" value="1"/>
</dbReference>
<evidence type="ECO:0000313" key="3">
    <source>
        <dbReference type="EMBL" id="NDY81822.1"/>
    </source>
</evidence>
<protein>
    <submittedName>
        <fullName evidence="3">Enoyl-CoA hydratase/isomerase family protein</fullName>
    </submittedName>
</protein>
<organism evidence="3">
    <name type="scientific">Sheuella amnicola</name>
    <dbReference type="NCBI Taxonomy" id="2707330"/>
    <lineage>
        <taxon>Bacteria</taxon>
        <taxon>Pseudomonadati</taxon>
        <taxon>Pseudomonadota</taxon>
        <taxon>Betaproteobacteria</taxon>
        <taxon>Burkholderiales</taxon>
        <taxon>Alcaligenaceae</taxon>
        <taxon>Sheuella</taxon>
    </lineage>
</organism>
<dbReference type="Gene3D" id="3.90.226.10">
    <property type="entry name" value="2-enoyl-CoA Hydratase, Chain A, domain 1"/>
    <property type="match status" value="1"/>
</dbReference>
<dbReference type="InterPro" id="IPR018376">
    <property type="entry name" value="Enoyl-CoA_hyd/isom_CS"/>
</dbReference>
<dbReference type="EMBL" id="JAAGRN010000001">
    <property type="protein sequence ID" value="NDY81822.1"/>
    <property type="molecule type" value="Genomic_DNA"/>
</dbReference>
<evidence type="ECO:0000256" key="1">
    <source>
        <dbReference type="ARBA" id="ARBA00005254"/>
    </source>
</evidence>
<dbReference type="InterPro" id="IPR029045">
    <property type="entry name" value="ClpP/crotonase-like_dom_sf"/>
</dbReference>
<dbReference type="AlphaFoldDB" id="A0A6B2QUN6"/>
<accession>A0A6B2QUN6</accession>
<name>A0A6B2QUN6_9BURK</name>
<sequence>MTALQYDVRNHVAEILFNNPPVNALSETMLDDYLAALKCASDDSSVRAVIVGSAVPGRFCAGLNLSAIHTGESGKVRALLERLYVRMTDTQFYMGKPTIAAIDGTARGGGMTIAISCDMIVASESATFGYPEIDAGVLPSIHFSHLPRIIGRHRAFEILFTGRSFGTKEAVELGLVCKTSADGSALDEARRIAQVICGKSAAVVRTGRAAFMQANDNGYRQAVAAAADSFCNVAATDDAKEGIAAFVEKRKPVWRDF</sequence>
<dbReference type="GO" id="GO:0006635">
    <property type="term" value="P:fatty acid beta-oxidation"/>
    <property type="evidence" value="ECO:0007669"/>
    <property type="project" value="TreeGrafter"/>
</dbReference>
<keyword evidence="3" id="KW-0413">Isomerase</keyword>
<dbReference type="PANTHER" id="PTHR11941">
    <property type="entry name" value="ENOYL-COA HYDRATASE-RELATED"/>
    <property type="match status" value="1"/>
</dbReference>
<dbReference type="Pfam" id="PF00378">
    <property type="entry name" value="ECH_1"/>
    <property type="match status" value="1"/>
</dbReference>
<evidence type="ECO:0000256" key="2">
    <source>
        <dbReference type="RuleBase" id="RU003707"/>
    </source>
</evidence>
<dbReference type="RefSeq" id="WP_163651123.1">
    <property type="nucleotide sequence ID" value="NZ_JAAGRN010000001.1"/>
</dbReference>
<dbReference type="PROSITE" id="PS00166">
    <property type="entry name" value="ENOYL_COA_HYDRATASE"/>
    <property type="match status" value="1"/>
</dbReference>
<comment type="similarity">
    <text evidence="1 2">Belongs to the enoyl-CoA hydratase/isomerase family.</text>
</comment>
<comment type="caution">
    <text evidence="3">The sequence shown here is derived from an EMBL/GenBank/DDBJ whole genome shotgun (WGS) entry which is preliminary data.</text>
</comment>
<gene>
    <name evidence="3" type="ORF">G3I67_01125</name>
</gene>
<reference evidence="3" key="1">
    <citation type="submission" date="2020-02" db="EMBL/GenBank/DDBJ databases">
        <authorList>
            <person name="Chen W.-M."/>
        </authorList>
    </citation>
    <scope>NUCLEOTIDE SEQUENCE</scope>
    <source>
        <strain evidence="3">NBD-18</strain>
    </source>
</reference>
<dbReference type="CDD" id="cd06558">
    <property type="entry name" value="crotonase-like"/>
    <property type="match status" value="1"/>
</dbReference>
<proteinExistence type="inferred from homology"/>
<dbReference type="SUPFAM" id="SSF52096">
    <property type="entry name" value="ClpP/crotonase"/>
    <property type="match status" value="1"/>
</dbReference>